<organism evidence="8 9">
    <name type="scientific">Noviluteimonas caseinilytica</name>
    <dbReference type="NCBI Taxonomy" id="2675101"/>
    <lineage>
        <taxon>Bacteria</taxon>
        <taxon>Pseudomonadati</taxon>
        <taxon>Pseudomonadota</taxon>
        <taxon>Gammaproteobacteria</taxon>
        <taxon>Lysobacterales</taxon>
        <taxon>Lysobacteraceae</taxon>
        <taxon>Noviluteimonas</taxon>
    </lineage>
</organism>
<dbReference type="Pfam" id="PF07681">
    <property type="entry name" value="DoxX"/>
    <property type="match status" value="1"/>
</dbReference>
<dbReference type="RefSeq" id="WP_213434520.1">
    <property type="nucleotide sequence ID" value="NZ_AP024545.1"/>
</dbReference>
<proteinExistence type="inferred from homology"/>
<evidence type="ECO:0000256" key="7">
    <source>
        <dbReference type="SAM" id="Phobius"/>
    </source>
</evidence>
<evidence type="ECO:0000256" key="2">
    <source>
        <dbReference type="ARBA" id="ARBA00006679"/>
    </source>
</evidence>
<dbReference type="PANTHER" id="PTHR33452">
    <property type="entry name" value="OXIDOREDUCTASE CATD-RELATED"/>
    <property type="match status" value="1"/>
</dbReference>
<reference evidence="8 9" key="1">
    <citation type="submission" date="2021-03" db="EMBL/GenBank/DDBJ databases">
        <title>Complete Genome Sequences of Two Lysobacter Strains Isolated from Sea Water (Lysobacter caseinilyticus) and Soil (Lysobacter helvus) in South Korea.</title>
        <authorList>
            <person name="Watanabe Y."/>
            <person name="Arakawa K."/>
        </authorList>
    </citation>
    <scope>NUCLEOTIDE SEQUENCE [LARGE SCALE GENOMIC DNA]</scope>
    <source>
        <strain evidence="8 9">KVB24</strain>
    </source>
</reference>
<dbReference type="PANTHER" id="PTHR33452:SF1">
    <property type="entry name" value="INNER MEMBRANE PROTEIN YPHA-RELATED"/>
    <property type="match status" value="1"/>
</dbReference>
<evidence type="ECO:0000256" key="4">
    <source>
        <dbReference type="ARBA" id="ARBA00022692"/>
    </source>
</evidence>
<feature type="transmembrane region" description="Helical" evidence="7">
    <location>
        <begin position="12"/>
        <end position="36"/>
    </location>
</feature>
<evidence type="ECO:0000256" key="3">
    <source>
        <dbReference type="ARBA" id="ARBA00022475"/>
    </source>
</evidence>
<evidence type="ECO:0000256" key="1">
    <source>
        <dbReference type="ARBA" id="ARBA00004651"/>
    </source>
</evidence>
<keyword evidence="6 7" id="KW-0472">Membrane</keyword>
<feature type="transmembrane region" description="Helical" evidence="7">
    <location>
        <begin position="56"/>
        <end position="77"/>
    </location>
</feature>
<dbReference type="Proteomes" id="UP000681317">
    <property type="component" value="Chromosome"/>
</dbReference>
<keyword evidence="4 7" id="KW-0812">Transmembrane</keyword>
<gene>
    <name evidence="8" type="ORF">LYSCAS_26320</name>
</gene>
<dbReference type="EMBL" id="AP024545">
    <property type="protein sequence ID" value="BCT93608.1"/>
    <property type="molecule type" value="Genomic_DNA"/>
</dbReference>
<accession>A0ABM7Q882</accession>
<keyword evidence="3" id="KW-1003">Cell membrane</keyword>
<evidence type="ECO:0000256" key="6">
    <source>
        <dbReference type="ARBA" id="ARBA00023136"/>
    </source>
</evidence>
<feature type="transmembrane region" description="Helical" evidence="7">
    <location>
        <begin position="84"/>
        <end position="105"/>
    </location>
</feature>
<comment type="subcellular location">
    <subcellularLocation>
        <location evidence="1">Cell membrane</location>
        <topology evidence="1">Multi-pass membrane protein</topology>
    </subcellularLocation>
</comment>
<feature type="transmembrane region" description="Helical" evidence="7">
    <location>
        <begin position="111"/>
        <end position="130"/>
    </location>
</feature>
<dbReference type="InterPro" id="IPR032808">
    <property type="entry name" value="DoxX"/>
</dbReference>
<protein>
    <submittedName>
        <fullName evidence="8">LysR family transcriptional regulator</fullName>
    </submittedName>
</protein>
<name>A0ABM7Q882_9GAMM</name>
<sequence length="145" mass="15702">MKPNIQLVRRGHVAIDLVKLVVCAIIFTHGIHRYLYGEIAPLGDALASFGFPFPQAQAQLVNLAETAGVALIALGVFVRTLCAVLIVIFATGIALIHWQLGFFIIGPGEGGWEFSALLIACFTAVALDYWPSRDGAMHVEASQRR</sequence>
<evidence type="ECO:0000256" key="5">
    <source>
        <dbReference type="ARBA" id="ARBA00022989"/>
    </source>
</evidence>
<keyword evidence="9" id="KW-1185">Reference proteome</keyword>
<comment type="similarity">
    <text evidence="2">Belongs to the DoxX family.</text>
</comment>
<dbReference type="InterPro" id="IPR051907">
    <property type="entry name" value="DoxX-like_oxidoreductase"/>
</dbReference>
<evidence type="ECO:0000313" key="8">
    <source>
        <dbReference type="EMBL" id="BCT93608.1"/>
    </source>
</evidence>
<keyword evidence="5 7" id="KW-1133">Transmembrane helix</keyword>
<evidence type="ECO:0000313" key="9">
    <source>
        <dbReference type="Proteomes" id="UP000681317"/>
    </source>
</evidence>